<dbReference type="EMBL" id="JADYTN010000009">
    <property type="protein sequence ID" value="MCF2563523.1"/>
    <property type="molecule type" value="Genomic_DNA"/>
</dbReference>
<keyword evidence="3" id="KW-0378">Hydrolase</keyword>
<name>A0ABS9CGS5_9BACT</name>
<feature type="domain" description="Dienelactone hydrolase" evidence="2">
    <location>
        <begin position="93"/>
        <end position="202"/>
    </location>
</feature>
<dbReference type="Proteomes" id="UP001200470">
    <property type="component" value="Unassembled WGS sequence"/>
</dbReference>
<dbReference type="SUPFAM" id="SSF53474">
    <property type="entry name" value="alpha/beta-Hydrolases"/>
    <property type="match status" value="1"/>
</dbReference>
<evidence type="ECO:0000313" key="4">
    <source>
        <dbReference type="Proteomes" id="UP001200470"/>
    </source>
</evidence>
<dbReference type="InterPro" id="IPR029058">
    <property type="entry name" value="AB_hydrolase_fold"/>
</dbReference>
<dbReference type="InterPro" id="IPR002925">
    <property type="entry name" value="Dienelactn_hydro"/>
</dbReference>
<dbReference type="PANTHER" id="PTHR43037:SF1">
    <property type="entry name" value="BLL1128 PROTEIN"/>
    <property type="match status" value="1"/>
</dbReference>
<accession>A0ABS9CGS5</accession>
<dbReference type="RefSeq" id="WP_301637886.1">
    <property type="nucleotide sequence ID" value="NZ_JADYTN010000009.1"/>
</dbReference>
<dbReference type="Pfam" id="PF01738">
    <property type="entry name" value="DLH"/>
    <property type="match status" value="1"/>
</dbReference>
<keyword evidence="1" id="KW-0732">Signal</keyword>
<comment type="caution">
    <text evidence="3">The sequence shown here is derived from an EMBL/GenBank/DDBJ whole genome shotgun (WGS) entry which is preliminary data.</text>
</comment>
<dbReference type="Gene3D" id="3.40.50.1820">
    <property type="entry name" value="alpha/beta hydrolase"/>
    <property type="match status" value="1"/>
</dbReference>
<evidence type="ECO:0000256" key="1">
    <source>
        <dbReference type="ARBA" id="ARBA00022729"/>
    </source>
</evidence>
<dbReference type="PANTHER" id="PTHR43037">
    <property type="entry name" value="UNNAMED PRODUCT-RELATED"/>
    <property type="match status" value="1"/>
</dbReference>
<keyword evidence="4" id="KW-1185">Reference proteome</keyword>
<dbReference type="GO" id="GO:0016787">
    <property type="term" value="F:hydrolase activity"/>
    <property type="evidence" value="ECO:0007669"/>
    <property type="project" value="UniProtKB-KW"/>
</dbReference>
<protein>
    <submittedName>
        <fullName evidence="3">Dienelactone hydrolase family protein</fullName>
    </submittedName>
</protein>
<sequence length="261" mass="29718">MLHTATWAQYDLLSAKKGVVKDGYDFWVYTPDDYYFSQEQTPLIIFLHGASRCGRDMKRCLQYGPVDAVKMGRQIPALIVTPQNPGGAWNPRRLNNILEWMKKNYSFDDTRVYVIGMSLGGYGTLDFAGTYPDKIAAAIALCGGSTLKDYRGLGELPLWIVHGTADRAVSVRESQKVVEGMKILGATERLRYDWMPGVSHGALARFFYTDKTYDWLFQHALSDPRRPINTNIDITKTDLSQAYRDIKRRTDELELELDNDK</sequence>
<evidence type="ECO:0000313" key="3">
    <source>
        <dbReference type="EMBL" id="MCF2563523.1"/>
    </source>
</evidence>
<proteinExistence type="predicted"/>
<dbReference type="InterPro" id="IPR050955">
    <property type="entry name" value="Plant_Biomass_Hydrol_Est"/>
</dbReference>
<reference evidence="3 4" key="1">
    <citation type="submission" date="2020-12" db="EMBL/GenBank/DDBJ databases">
        <title>Whole genome sequences of gut porcine anaerobes.</title>
        <authorList>
            <person name="Kubasova T."/>
            <person name="Jahodarova E."/>
            <person name="Rychlik I."/>
        </authorList>
    </citation>
    <scope>NUCLEOTIDE SEQUENCE [LARGE SCALE GENOMIC DNA]</scope>
    <source>
        <strain evidence="3 4">An925</strain>
    </source>
</reference>
<organism evidence="3 4">
    <name type="scientific">Xylanibacter brevis</name>
    <dbReference type="NCBI Taxonomy" id="83231"/>
    <lineage>
        <taxon>Bacteria</taxon>
        <taxon>Pseudomonadati</taxon>
        <taxon>Bacteroidota</taxon>
        <taxon>Bacteroidia</taxon>
        <taxon>Bacteroidales</taxon>
        <taxon>Prevotellaceae</taxon>
        <taxon>Xylanibacter</taxon>
    </lineage>
</organism>
<gene>
    <name evidence="3" type="ORF">I6E12_05285</name>
</gene>
<evidence type="ECO:0000259" key="2">
    <source>
        <dbReference type="Pfam" id="PF01738"/>
    </source>
</evidence>